<dbReference type="EMBL" id="CP008953">
    <property type="protein sequence ID" value="AIG80536.1"/>
    <property type="molecule type" value="Genomic_DNA"/>
</dbReference>
<dbReference type="SUPFAM" id="SSF55781">
    <property type="entry name" value="GAF domain-like"/>
    <property type="match status" value="1"/>
</dbReference>
<dbReference type="InterPro" id="IPR011006">
    <property type="entry name" value="CheY-like_superfamily"/>
</dbReference>
<evidence type="ECO:0000256" key="4">
    <source>
        <dbReference type="ARBA" id="ARBA00023163"/>
    </source>
</evidence>
<proteinExistence type="predicted"/>
<accession>A0A075V813</accession>
<dbReference type="AlphaFoldDB" id="A0A075V813"/>
<dbReference type="STRING" id="208439.AJAP_38760"/>
<keyword evidence="2" id="KW-0418">Kinase</keyword>
<dbReference type="Pfam" id="PF03861">
    <property type="entry name" value="ANTAR"/>
    <property type="match status" value="1"/>
</dbReference>
<dbReference type="Proteomes" id="UP000028492">
    <property type="component" value="Chromosome"/>
</dbReference>
<dbReference type="InterPro" id="IPR012074">
    <property type="entry name" value="GAF_ANTAR"/>
</dbReference>
<keyword evidence="4" id="KW-0804">Transcription</keyword>
<evidence type="ECO:0000313" key="7">
    <source>
        <dbReference type="Proteomes" id="UP000028492"/>
    </source>
</evidence>
<dbReference type="PROSITE" id="PS50921">
    <property type="entry name" value="ANTAR"/>
    <property type="match status" value="1"/>
</dbReference>
<evidence type="ECO:0000256" key="2">
    <source>
        <dbReference type="ARBA" id="ARBA00022777"/>
    </source>
</evidence>
<evidence type="ECO:0000313" key="6">
    <source>
        <dbReference type="EMBL" id="AIG80536.1"/>
    </source>
</evidence>
<dbReference type="PIRSF" id="PIRSF036625">
    <property type="entry name" value="GAF_ANTAR"/>
    <property type="match status" value="1"/>
</dbReference>
<organism evidence="6 7">
    <name type="scientific">Amycolatopsis japonica</name>
    <dbReference type="NCBI Taxonomy" id="208439"/>
    <lineage>
        <taxon>Bacteria</taxon>
        <taxon>Bacillati</taxon>
        <taxon>Actinomycetota</taxon>
        <taxon>Actinomycetes</taxon>
        <taxon>Pseudonocardiales</taxon>
        <taxon>Pseudonocardiaceae</taxon>
        <taxon>Amycolatopsis</taxon>
        <taxon>Amycolatopsis japonica group</taxon>
    </lineage>
</organism>
<evidence type="ECO:0000256" key="3">
    <source>
        <dbReference type="ARBA" id="ARBA00023015"/>
    </source>
</evidence>
<dbReference type="GO" id="GO:0016301">
    <property type="term" value="F:kinase activity"/>
    <property type="evidence" value="ECO:0007669"/>
    <property type="project" value="UniProtKB-KW"/>
</dbReference>
<feature type="domain" description="ANTAR" evidence="5">
    <location>
        <begin position="168"/>
        <end position="229"/>
    </location>
</feature>
<dbReference type="SMART" id="SM00065">
    <property type="entry name" value="GAF"/>
    <property type="match status" value="1"/>
</dbReference>
<keyword evidence="1" id="KW-0808">Transferase</keyword>
<dbReference type="RefSeq" id="WP_038520675.1">
    <property type="nucleotide sequence ID" value="NZ_CP008953.1"/>
</dbReference>
<dbReference type="HOGENOM" id="CLU_074354_3_1_11"/>
<evidence type="ECO:0000256" key="1">
    <source>
        <dbReference type="ARBA" id="ARBA00022679"/>
    </source>
</evidence>
<dbReference type="InterPro" id="IPR036388">
    <property type="entry name" value="WH-like_DNA-bd_sf"/>
</dbReference>
<reference evidence="6 7" key="1">
    <citation type="journal article" date="2014" name="J. Biotechnol.">
        <title>Complete genome sequence of the actinobacterium Amycolatopsis japonica MG417-CF17(T) (=DSM 44213T) producing (S,S)-N,N'-ethylenediaminedisuccinic acid.</title>
        <authorList>
            <person name="Stegmann E."/>
            <person name="Albersmeier A."/>
            <person name="Spohn M."/>
            <person name="Gert H."/>
            <person name="Weber T."/>
            <person name="Wohlleben W."/>
            <person name="Kalinowski J."/>
            <person name="Ruckert C."/>
        </authorList>
    </citation>
    <scope>NUCLEOTIDE SEQUENCE [LARGE SCALE GENOMIC DNA]</scope>
    <source>
        <strain evidence="7">MG417-CF17 (DSM 44213)</strain>
    </source>
</reference>
<evidence type="ECO:0000259" key="5">
    <source>
        <dbReference type="PROSITE" id="PS50921"/>
    </source>
</evidence>
<keyword evidence="7" id="KW-1185">Reference proteome</keyword>
<dbReference type="Gene3D" id="3.30.450.40">
    <property type="match status" value="1"/>
</dbReference>
<dbReference type="Gene3D" id="1.10.10.10">
    <property type="entry name" value="Winged helix-like DNA-binding domain superfamily/Winged helix DNA-binding domain"/>
    <property type="match status" value="1"/>
</dbReference>
<name>A0A075V813_9PSEU</name>
<sequence>MTDLAADLRETFVQLADTLVDDFDLVEFLDVLAFRCVELLGASTAGLVLADLRGTLTMVAASDEQTRLLELFQLRNSEGPCLDCHREAEPMLCPDLARVRGRWPKFAREAENAGFRSVYALPMRLREEVIGALSLFGTRPALLDDEGVRLGQALADVATIGILHHRLLERQEIITTQLQTALNSRVIIEQAKGVLAERLHVSVSDAFGVLRAHARSNNRKIVAVAAGIIDRTVEIPR</sequence>
<dbReference type="InterPro" id="IPR005561">
    <property type="entry name" value="ANTAR"/>
</dbReference>
<dbReference type="SMART" id="SM01012">
    <property type="entry name" value="ANTAR"/>
    <property type="match status" value="1"/>
</dbReference>
<keyword evidence="3" id="KW-0805">Transcription regulation</keyword>
<dbReference type="InterPro" id="IPR003018">
    <property type="entry name" value="GAF"/>
</dbReference>
<dbReference type="GO" id="GO:0003723">
    <property type="term" value="F:RNA binding"/>
    <property type="evidence" value="ECO:0007669"/>
    <property type="project" value="InterPro"/>
</dbReference>
<dbReference type="Pfam" id="PF13185">
    <property type="entry name" value="GAF_2"/>
    <property type="match status" value="1"/>
</dbReference>
<dbReference type="SUPFAM" id="SSF52172">
    <property type="entry name" value="CheY-like"/>
    <property type="match status" value="1"/>
</dbReference>
<dbReference type="KEGG" id="aja:AJAP_38760"/>
<protein>
    <recommendedName>
        <fullName evidence="5">ANTAR domain-containing protein</fullName>
    </recommendedName>
</protein>
<dbReference type="InterPro" id="IPR029016">
    <property type="entry name" value="GAF-like_dom_sf"/>
</dbReference>
<gene>
    <name evidence="6" type="ORF">AJAP_38760</name>
</gene>
<dbReference type="eggNOG" id="COG2203">
    <property type="taxonomic scope" value="Bacteria"/>
</dbReference>